<proteinExistence type="predicted"/>
<keyword evidence="1" id="KW-0233">DNA recombination</keyword>
<dbReference type="GO" id="GO:0015074">
    <property type="term" value="P:DNA integration"/>
    <property type="evidence" value="ECO:0007669"/>
    <property type="project" value="InterPro"/>
</dbReference>
<evidence type="ECO:0000313" key="3">
    <source>
        <dbReference type="EMBL" id="TJY37549.1"/>
    </source>
</evidence>
<dbReference type="OrthoDB" id="9803188at2"/>
<name>A0A4V5LRB3_9BACL</name>
<dbReference type="PROSITE" id="PS51898">
    <property type="entry name" value="TYR_RECOMBINASE"/>
    <property type="match status" value="1"/>
</dbReference>
<evidence type="ECO:0000256" key="1">
    <source>
        <dbReference type="ARBA" id="ARBA00023172"/>
    </source>
</evidence>
<organism evidence="3 4">
    <name type="scientific">Cohnella pontilimi</name>
    <dbReference type="NCBI Taxonomy" id="2564100"/>
    <lineage>
        <taxon>Bacteria</taxon>
        <taxon>Bacillati</taxon>
        <taxon>Bacillota</taxon>
        <taxon>Bacilli</taxon>
        <taxon>Bacillales</taxon>
        <taxon>Paenibacillaceae</taxon>
        <taxon>Cohnella</taxon>
    </lineage>
</organism>
<dbReference type="GO" id="GO:0003677">
    <property type="term" value="F:DNA binding"/>
    <property type="evidence" value="ECO:0007669"/>
    <property type="project" value="InterPro"/>
</dbReference>
<sequence length="88" mass="9659">MACSANTNGSGCSSHSFWNLPNHFSPHSLRHTHTSLLAEAGVPIEEAAERLGHKNDRITRAIYLHVTKSVKRESADKFSSLMADVSKL</sequence>
<dbReference type="InterPro" id="IPR002104">
    <property type="entry name" value="Integrase_catalytic"/>
</dbReference>
<keyword evidence="4" id="KW-1185">Reference proteome</keyword>
<protein>
    <recommendedName>
        <fullName evidence="2">Tyr recombinase domain-containing protein</fullName>
    </recommendedName>
</protein>
<dbReference type="InterPro" id="IPR011010">
    <property type="entry name" value="DNA_brk_join_enz"/>
</dbReference>
<dbReference type="Gene3D" id="1.10.443.10">
    <property type="entry name" value="Intergrase catalytic core"/>
    <property type="match status" value="1"/>
</dbReference>
<dbReference type="SUPFAM" id="SSF56349">
    <property type="entry name" value="DNA breaking-rejoining enzymes"/>
    <property type="match status" value="1"/>
</dbReference>
<gene>
    <name evidence="3" type="ORF">E5161_20555</name>
</gene>
<evidence type="ECO:0000259" key="2">
    <source>
        <dbReference type="PROSITE" id="PS51898"/>
    </source>
</evidence>
<dbReference type="RefSeq" id="WP_136779753.1">
    <property type="nucleotide sequence ID" value="NZ_SUPK01000018.1"/>
</dbReference>
<dbReference type="Pfam" id="PF00589">
    <property type="entry name" value="Phage_integrase"/>
    <property type="match status" value="1"/>
</dbReference>
<dbReference type="EMBL" id="SUPK01000018">
    <property type="protein sequence ID" value="TJY37549.1"/>
    <property type="molecule type" value="Genomic_DNA"/>
</dbReference>
<dbReference type="Proteomes" id="UP000309673">
    <property type="component" value="Unassembled WGS sequence"/>
</dbReference>
<dbReference type="AlphaFoldDB" id="A0A4V5LRB3"/>
<accession>A0A4V5LRB3</accession>
<feature type="domain" description="Tyr recombinase" evidence="2">
    <location>
        <begin position="1"/>
        <end position="76"/>
    </location>
</feature>
<dbReference type="GO" id="GO:0006310">
    <property type="term" value="P:DNA recombination"/>
    <property type="evidence" value="ECO:0007669"/>
    <property type="project" value="UniProtKB-KW"/>
</dbReference>
<reference evidence="3 4" key="1">
    <citation type="submission" date="2019-04" db="EMBL/GenBank/DDBJ databases">
        <title>Cohnella sp. nov., isolated from soil.</title>
        <authorList>
            <person name="Kim W."/>
        </authorList>
    </citation>
    <scope>NUCLEOTIDE SEQUENCE [LARGE SCALE GENOMIC DNA]</scope>
    <source>
        <strain evidence="3 4">CAU 1483</strain>
    </source>
</reference>
<comment type="caution">
    <text evidence="3">The sequence shown here is derived from an EMBL/GenBank/DDBJ whole genome shotgun (WGS) entry which is preliminary data.</text>
</comment>
<dbReference type="InterPro" id="IPR013762">
    <property type="entry name" value="Integrase-like_cat_sf"/>
</dbReference>
<evidence type="ECO:0000313" key="4">
    <source>
        <dbReference type="Proteomes" id="UP000309673"/>
    </source>
</evidence>